<evidence type="ECO:0000313" key="2">
    <source>
        <dbReference type="Proteomes" id="UP000054805"/>
    </source>
</evidence>
<gene>
    <name evidence="1" type="ORF">T4B_7349</name>
</gene>
<evidence type="ECO:0000313" key="1">
    <source>
        <dbReference type="EMBL" id="KRY95908.1"/>
    </source>
</evidence>
<keyword evidence="2" id="KW-1185">Reference proteome</keyword>
<proteinExistence type="predicted"/>
<sequence length="66" mass="7432">MHSCLLALISPINGIVLWQHVSSQSTLLSDPSHSLPFFSENHLYFHPCEYHFSSNRACFVIPGAVF</sequence>
<comment type="caution">
    <text evidence="1">The sequence shown here is derived from an EMBL/GenBank/DDBJ whole genome shotgun (WGS) entry which is preliminary data.</text>
</comment>
<dbReference type="AlphaFoldDB" id="A0A0V1GCC6"/>
<accession>A0A0V1GCC6</accession>
<name>A0A0V1GCC6_TRIPS</name>
<dbReference type="EMBL" id="JYDS01003679">
    <property type="protein sequence ID" value="KRY95908.1"/>
    <property type="molecule type" value="Genomic_DNA"/>
</dbReference>
<reference evidence="1 2" key="1">
    <citation type="submission" date="2015-01" db="EMBL/GenBank/DDBJ databases">
        <title>Evolution of Trichinella species and genotypes.</title>
        <authorList>
            <person name="Korhonen P.K."/>
            <person name="Edoardo P."/>
            <person name="Giuseppe L.R."/>
            <person name="Gasser R.B."/>
        </authorList>
    </citation>
    <scope>NUCLEOTIDE SEQUENCE [LARGE SCALE GENOMIC DNA]</scope>
    <source>
        <strain evidence="1">ISS588</strain>
    </source>
</reference>
<dbReference type="Proteomes" id="UP000054805">
    <property type="component" value="Unassembled WGS sequence"/>
</dbReference>
<protein>
    <submittedName>
        <fullName evidence="1">Uncharacterized protein</fullName>
    </submittedName>
</protein>
<organism evidence="1 2">
    <name type="scientific">Trichinella pseudospiralis</name>
    <name type="common">Parasitic roundworm</name>
    <dbReference type="NCBI Taxonomy" id="6337"/>
    <lineage>
        <taxon>Eukaryota</taxon>
        <taxon>Metazoa</taxon>
        <taxon>Ecdysozoa</taxon>
        <taxon>Nematoda</taxon>
        <taxon>Enoplea</taxon>
        <taxon>Dorylaimia</taxon>
        <taxon>Trichinellida</taxon>
        <taxon>Trichinellidae</taxon>
        <taxon>Trichinella</taxon>
    </lineage>
</organism>